<comment type="similarity">
    <text evidence="2">Belongs to the asparagine synthetase family.</text>
</comment>
<dbReference type="Gene3D" id="3.40.50.620">
    <property type="entry name" value="HUPs"/>
    <property type="match status" value="1"/>
</dbReference>
<dbReference type="Gene3D" id="3.60.20.10">
    <property type="entry name" value="Glutamine Phosphoribosylpyrophosphate, subunit 1, domain 1"/>
    <property type="match status" value="1"/>
</dbReference>
<feature type="domain" description="Glutamine amidotransferase type-2" evidence="8">
    <location>
        <begin position="2"/>
        <end position="214"/>
    </location>
</feature>
<proteinExistence type="inferred from homology"/>
<evidence type="ECO:0000256" key="4">
    <source>
        <dbReference type="ARBA" id="ARBA00022741"/>
    </source>
</evidence>
<dbReference type="EC" id="6.3.5.4" evidence="3"/>
<evidence type="ECO:0000256" key="1">
    <source>
        <dbReference type="ARBA" id="ARBA00005187"/>
    </source>
</evidence>
<dbReference type="PIRSF" id="PIRSF001589">
    <property type="entry name" value="Asn_synthetase_glu-h"/>
    <property type="match status" value="1"/>
</dbReference>
<evidence type="ECO:0000256" key="7">
    <source>
        <dbReference type="ARBA" id="ARBA00048741"/>
    </source>
</evidence>
<evidence type="ECO:0000256" key="5">
    <source>
        <dbReference type="ARBA" id="ARBA00022840"/>
    </source>
</evidence>
<evidence type="ECO:0000256" key="3">
    <source>
        <dbReference type="ARBA" id="ARBA00012737"/>
    </source>
</evidence>
<dbReference type="NCBIfam" id="TIGR01536">
    <property type="entry name" value="asn_synth_AEB"/>
    <property type="match status" value="1"/>
</dbReference>
<keyword evidence="9" id="KW-0436">Ligase</keyword>
<dbReference type="PROSITE" id="PS51278">
    <property type="entry name" value="GATASE_TYPE_2"/>
    <property type="match status" value="1"/>
</dbReference>
<dbReference type="SUPFAM" id="SSF56235">
    <property type="entry name" value="N-terminal nucleophile aminohydrolases (Ntn hydrolases)"/>
    <property type="match status" value="1"/>
</dbReference>
<gene>
    <name evidence="9" type="primary">asnB</name>
    <name evidence="9" type="ORF">ACFPIK_00590</name>
</gene>
<comment type="pathway">
    <text evidence="1">Amino-acid biosynthesis; L-asparagine biosynthesis; L-asparagine from L-aspartate (L-Gln route): step 1/1.</text>
</comment>
<evidence type="ECO:0000256" key="6">
    <source>
        <dbReference type="ARBA" id="ARBA00022962"/>
    </source>
</evidence>
<reference evidence="10" key="1">
    <citation type="journal article" date="2019" name="Int. J. Syst. Evol. Microbiol.">
        <title>The Global Catalogue of Microorganisms (GCM) 10K type strain sequencing project: providing services to taxonomists for standard genome sequencing and annotation.</title>
        <authorList>
            <consortium name="The Broad Institute Genomics Platform"/>
            <consortium name="The Broad Institute Genome Sequencing Center for Infectious Disease"/>
            <person name="Wu L."/>
            <person name="Ma J."/>
        </authorList>
    </citation>
    <scope>NUCLEOTIDE SEQUENCE [LARGE SCALE GENOMIC DNA]</scope>
    <source>
        <strain evidence="10">CGMCC 1.7030</strain>
    </source>
</reference>
<sequence>MCGVSGFVDFKFSSDEVILRKMTDSLIHRGPDDAGYFLTNTAKSQIGLGHRRLSILDLTEQGHQPMVFGKLKIIFNGEVYNFKEIRADLEAEGFSFDSNSDTEVILKAFSRWGKEMVHRLNGMFAIVIFDSEQGILTLIRDRAGVKPLYWYYHDGLFLFASELKSFHEHPSFIKEIDTQGLSLFFQYGYIPEPYTIFKNSFKLKAGHILEFSVFEDSIKTSSYWNVIDCYNKEKLVLEPDEILDQTETLLKSACEYRMVSDVPVGVFLSGGYDSSAVTALLQSSRTEKIKTFSIGFAEEQYNEAHHAKKIADFLGTDHNEYYCGEKDALEILPELPLFFDEPFADSSMIPTILVSRLAKQQVTVSLSADGGDELFGGYEKYLTAGKYFDRFSRLPNRKEVSNVLEMVTPRKIRINSMFPKFTEKYYRAISFMKSESQTDFMESLQKFFTTSELNDLAQFEAHKTLTGFDELALLSQDLSELDKMLALDFKTYQLDNILTKVDRSTMSISLEGREPLLDYRLIEFVSRIDSNYKIKNGNKKYLLKEITHKYIPKELLDRPKMGFSIPLERWLKVGFYDYMDYYFSPEKLKTHGLFNVSQIIRIKDQFLKGHDYLLGKVWTILVFQMWYEKWMK</sequence>
<keyword evidence="6" id="KW-0315">Glutamine amidotransferase</keyword>
<organism evidence="9 10">
    <name type="scientific">Algoriphagus aquatilis</name>
    <dbReference type="NCBI Taxonomy" id="490186"/>
    <lineage>
        <taxon>Bacteria</taxon>
        <taxon>Pseudomonadati</taxon>
        <taxon>Bacteroidota</taxon>
        <taxon>Cytophagia</taxon>
        <taxon>Cytophagales</taxon>
        <taxon>Cyclobacteriaceae</taxon>
        <taxon>Algoriphagus</taxon>
    </lineage>
</organism>
<dbReference type="InterPro" id="IPR017932">
    <property type="entry name" value="GATase_2_dom"/>
</dbReference>
<evidence type="ECO:0000313" key="9">
    <source>
        <dbReference type="EMBL" id="MFC5190244.1"/>
    </source>
</evidence>
<dbReference type="Proteomes" id="UP001596163">
    <property type="component" value="Unassembled WGS sequence"/>
</dbReference>
<comment type="catalytic activity">
    <reaction evidence="7">
        <text>L-aspartate + L-glutamine + ATP + H2O = L-asparagine + L-glutamate + AMP + diphosphate + H(+)</text>
        <dbReference type="Rhea" id="RHEA:12228"/>
        <dbReference type="ChEBI" id="CHEBI:15377"/>
        <dbReference type="ChEBI" id="CHEBI:15378"/>
        <dbReference type="ChEBI" id="CHEBI:29985"/>
        <dbReference type="ChEBI" id="CHEBI:29991"/>
        <dbReference type="ChEBI" id="CHEBI:30616"/>
        <dbReference type="ChEBI" id="CHEBI:33019"/>
        <dbReference type="ChEBI" id="CHEBI:58048"/>
        <dbReference type="ChEBI" id="CHEBI:58359"/>
        <dbReference type="ChEBI" id="CHEBI:456215"/>
        <dbReference type="EC" id="6.3.5.4"/>
    </reaction>
</comment>
<dbReference type="Pfam" id="PF13537">
    <property type="entry name" value="GATase_7"/>
    <property type="match status" value="1"/>
</dbReference>
<dbReference type="GO" id="GO:0004066">
    <property type="term" value="F:asparagine synthase (glutamine-hydrolyzing) activity"/>
    <property type="evidence" value="ECO:0007669"/>
    <property type="project" value="UniProtKB-EC"/>
</dbReference>
<evidence type="ECO:0000256" key="2">
    <source>
        <dbReference type="ARBA" id="ARBA00005752"/>
    </source>
</evidence>
<dbReference type="PANTHER" id="PTHR43284:SF1">
    <property type="entry name" value="ASPARAGINE SYNTHETASE"/>
    <property type="match status" value="1"/>
</dbReference>
<dbReference type="PANTHER" id="PTHR43284">
    <property type="entry name" value="ASPARAGINE SYNTHETASE (GLUTAMINE-HYDROLYZING)"/>
    <property type="match status" value="1"/>
</dbReference>
<dbReference type="RefSeq" id="WP_377911131.1">
    <property type="nucleotide sequence ID" value="NZ_JBHSKS010000001.1"/>
</dbReference>
<dbReference type="InterPro" id="IPR014729">
    <property type="entry name" value="Rossmann-like_a/b/a_fold"/>
</dbReference>
<keyword evidence="10" id="KW-1185">Reference proteome</keyword>
<evidence type="ECO:0000259" key="8">
    <source>
        <dbReference type="PROSITE" id="PS51278"/>
    </source>
</evidence>
<dbReference type="InterPro" id="IPR033738">
    <property type="entry name" value="AsnB_N"/>
</dbReference>
<dbReference type="CDD" id="cd01991">
    <property type="entry name" value="Asn_synthase_B_C"/>
    <property type="match status" value="1"/>
</dbReference>
<dbReference type="InterPro" id="IPR006426">
    <property type="entry name" value="Asn_synth_AEB"/>
</dbReference>
<dbReference type="CDD" id="cd00712">
    <property type="entry name" value="AsnB"/>
    <property type="match status" value="1"/>
</dbReference>
<comment type="caution">
    <text evidence="9">The sequence shown here is derived from an EMBL/GenBank/DDBJ whole genome shotgun (WGS) entry which is preliminary data.</text>
</comment>
<dbReference type="InterPro" id="IPR029055">
    <property type="entry name" value="Ntn_hydrolases_N"/>
</dbReference>
<keyword evidence="5" id="KW-0067">ATP-binding</keyword>
<dbReference type="SUPFAM" id="SSF52402">
    <property type="entry name" value="Adenine nucleotide alpha hydrolases-like"/>
    <property type="match status" value="1"/>
</dbReference>
<dbReference type="Pfam" id="PF00733">
    <property type="entry name" value="Asn_synthase"/>
    <property type="match status" value="1"/>
</dbReference>
<dbReference type="InterPro" id="IPR051786">
    <property type="entry name" value="ASN_synthetase/amidase"/>
</dbReference>
<keyword evidence="4" id="KW-0547">Nucleotide-binding</keyword>
<accession>A0ABW0BTC4</accession>
<evidence type="ECO:0000313" key="10">
    <source>
        <dbReference type="Proteomes" id="UP001596163"/>
    </source>
</evidence>
<protein>
    <recommendedName>
        <fullName evidence="3">asparagine synthase (glutamine-hydrolyzing)</fullName>
        <ecNumber evidence="3">6.3.5.4</ecNumber>
    </recommendedName>
</protein>
<name>A0ABW0BTC4_9BACT</name>
<dbReference type="EMBL" id="JBHSKS010000001">
    <property type="protein sequence ID" value="MFC5190244.1"/>
    <property type="molecule type" value="Genomic_DNA"/>
</dbReference>
<dbReference type="InterPro" id="IPR001962">
    <property type="entry name" value="Asn_synthase"/>
</dbReference>